<accession>A0A1N7LJL3</accession>
<dbReference type="EMBL" id="MUGO01000002">
    <property type="protein sequence ID" value="PQA97674.1"/>
    <property type="molecule type" value="Genomic_DNA"/>
</dbReference>
<dbReference type="OrthoDB" id="1259979at2"/>
<gene>
    <name evidence="1" type="ORF">B0A70_03170</name>
    <name evidence="2" type="ORF">SAMN05421796_102375</name>
</gene>
<dbReference type="Proteomes" id="UP000238314">
    <property type="component" value="Unassembled WGS sequence"/>
</dbReference>
<evidence type="ECO:0000313" key="1">
    <source>
        <dbReference type="EMBL" id="PQA97674.1"/>
    </source>
</evidence>
<reference evidence="2" key="3">
    <citation type="submission" date="2017-01" db="EMBL/GenBank/DDBJ databases">
        <authorList>
            <person name="Mah S.A."/>
            <person name="Swanson W.J."/>
            <person name="Moy G.W."/>
            <person name="Vacquier V.D."/>
        </authorList>
    </citation>
    <scope>NUCLEOTIDE SEQUENCE [LARGE SCALE GENOMIC DNA]</scope>
    <source>
        <strain evidence="2">DSM 21068</strain>
    </source>
</reference>
<keyword evidence="4" id="KW-1185">Reference proteome</keyword>
<dbReference type="AlphaFoldDB" id="A0A1N7LJL3"/>
<protein>
    <submittedName>
        <fullName evidence="2">Uncharacterized protein</fullName>
    </submittedName>
</protein>
<evidence type="ECO:0000313" key="3">
    <source>
        <dbReference type="Proteomes" id="UP000186246"/>
    </source>
</evidence>
<dbReference type="Proteomes" id="UP000186246">
    <property type="component" value="Unassembled WGS sequence"/>
</dbReference>
<sequence length="121" mass="13869">MPTIITGVFQKHSDYRRLEIELEMAGFQNEDYIVYITEDHHNLPYMTSVQITNQADEAKARKVFGENSVLKTYVIDNMSIGEASYPIVKKYIDTKNKTEIHASPDLKFKGATEGMDSEVKF</sequence>
<evidence type="ECO:0000313" key="2">
    <source>
        <dbReference type="EMBL" id="SIS73996.1"/>
    </source>
</evidence>
<proteinExistence type="predicted"/>
<evidence type="ECO:0000313" key="4">
    <source>
        <dbReference type="Proteomes" id="UP000238314"/>
    </source>
</evidence>
<reference evidence="3" key="2">
    <citation type="submission" date="2017-01" db="EMBL/GenBank/DDBJ databases">
        <authorList>
            <person name="Varghese N."/>
            <person name="Submissions S."/>
        </authorList>
    </citation>
    <scope>NUCLEOTIDE SEQUENCE [LARGE SCALE GENOMIC DNA]</scope>
    <source>
        <strain evidence="3">DSM 21068</strain>
    </source>
</reference>
<dbReference type="EMBL" id="FTOJ01000002">
    <property type="protein sequence ID" value="SIS73996.1"/>
    <property type="molecule type" value="Genomic_DNA"/>
</dbReference>
<name>A0A1N7LJL3_9FLAO</name>
<reference evidence="1 4" key="1">
    <citation type="submission" date="2016-11" db="EMBL/GenBank/DDBJ databases">
        <title>Whole genomes of Flavobacteriaceae.</title>
        <authorList>
            <person name="Stine C."/>
            <person name="Li C."/>
            <person name="Tadesse D."/>
        </authorList>
    </citation>
    <scope>NUCLEOTIDE SEQUENCE [LARGE SCALE GENOMIC DNA]</scope>
    <source>
        <strain evidence="1 4">DSM 21068</strain>
    </source>
</reference>
<dbReference type="RefSeq" id="WP_076450759.1">
    <property type="nucleotide sequence ID" value="NZ_FTOJ01000002.1"/>
</dbReference>
<organism evidence="2 3">
    <name type="scientific">Chryseobacterium piscicola</name>
    <dbReference type="NCBI Taxonomy" id="551459"/>
    <lineage>
        <taxon>Bacteria</taxon>
        <taxon>Pseudomonadati</taxon>
        <taxon>Bacteroidota</taxon>
        <taxon>Flavobacteriia</taxon>
        <taxon>Flavobacteriales</taxon>
        <taxon>Weeksellaceae</taxon>
        <taxon>Chryseobacterium group</taxon>
        <taxon>Chryseobacterium</taxon>
    </lineage>
</organism>